<keyword evidence="2" id="KW-1185">Reference proteome</keyword>
<dbReference type="InterPro" id="IPR052736">
    <property type="entry name" value="Stf3_sulfotransferase"/>
</dbReference>
<evidence type="ECO:0000313" key="2">
    <source>
        <dbReference type="Proteomes" id="UP001143304"/>
    </source>
</evidence>
<dbReference type="PANTHER" id="PTHR36451:SF1">
    <property type="entry name" value="OMEGA-HYDROXY-BETA-DIHYDROMENAQUINONE-9 SULFOTRANSFERASE STF3"/>
    <property type="match status" value="1"/>
</dbReference>
<dbReference type="Proteomes" id="UP001143304">
    <property type="component" value="Unassembled WGS sequence"/>
</dbReference>
<sequence length="415" mass="47655">MLTAPTLPMWLRAGNNFLGALHPLGFQRYSLSKVRLLDEARKKTGLEDFGDPGFEEGLDRLLDSLETEAQLTALGRVIAGEEILTPLVNRLHLIDHHKRYPDIGQADIAAPIFIIGMGRSGTTVLHELLALDPQFRVTQTWEVDYPFPPPETASYKSDPRIADVQKRLNRTDVVLPDFKRIHRLGATLPQECVRFTTGEFLSLIFWTNYDVPSYSRWLKDEADMAPAYQYHRRFLQMLQWKHPRSPWVLKSPAHLWSLDTLLAEYPDARFIQTHRDPLRMLASLSSLVTHLRKMSSNRVDGLQIAREWAEWNALGLNASAEFRRRGVISQDNIIDIDFYGFMDNPIVEVQKIYAAFDLSFSEHTRDAMQAYLAVHSATQHGSHGYSFADTGLDIEEERNRLAPYQNFFNTRMEVT</sequence>
<dbReference type="Gene3D" id="3.40.50.300">
    <property type="entry name" value="P-loop containing nucleotide triphosphate hydrolases"/>
    <property type="match status" value="1"/>
</dbReference>
<dbReference type="InterPro" id="IPR027417">
    <property type="entry name" value="P-loop_NTPase"/>
</dbReference>
<dbReference type="EMBL" id="SHNO01000001">
    <property type="protein sequence ID" value="MCX2977104.1"/>
    <property type="molecule type" value="Genomic_DNA"/>
</dbReference>
<dbReference type="Pfam" id="PF13469">
    <property type="entry name" value="Sulfotransfer_3"/>
    <property type="match status" value="1"/>
</dbReference>
<accession>A0ABT3T4V7</accession>
<proteinExistence type="predicted"/>
<comment type="caution">
    <text evidence="1">The sequence shown here is derived from an EMBL/GenBank/DDBJ whole genome shotgun (WGS) entry which is preliminary data.</text>
</comment>
<evidence type="ECO:0000313" key="1">
    <source>
        <dbReference type="EMBL" id="MCX2977104.1"/>
    </source>
</evidence>
<organism evidence="1 2">
    <name type="scientific">Candidatus Marimicrobium litorale</name>
    <dbReference type="NCBI Taxonomy" id="2518991"/>
    <lineage>
        <taxon>Bacteria</taxon>
        <taxon>Pseudomonadati</taxon>
        <taxon>Pseudomonadota</taxon>
        <taxon>Gammaproteobacteria</taxon>
        <taxon>Cellvibrionales</taxon>
        <taxon>Halieaceae</taxon>
        <taxon>Marimicrobium</taxon>
    </lineage>
</organism>
<gene>
    <name evidence="1" type="ORF">EYC82_07020</name>
</gene>
<reference evidence="1" key="1">
    <citation type="submission" date="2019-02" db="EMBL/GenBank/DDBJ databases">
        <authorList>
            <person name="Li S.-H."/>
        </authorList>
    </citation>
    <scope>NUCLEOTIDE SEQUENCE</scope>
    <source>
        <strain evidence="1">IMCC11814</strain>
    </source>
</reference>
<protein>
    <submittedName>
        <fullName evidence="1">Sulfotransferase</fullName>
    </submittedName>
</protein>
<dbReference type="PANTHER" id="PTHR36451">
    <property type="entry name" value="PAPS-DEPENDENT SULFOTRANSFERASE STF3"/>
    <property type="match status" value="1"/>
</dbReference>
<name>A0ABT3T4V7_9GAMM</name>
<dbReference type="SUPFAM" id="SSF52540">
    <property type="entry name" value="P-loop containing nucleoside triphosphate hydrolases"/>
    <property type="match status" value="1"/>
</dbReference>